<dbReference type="SUPFAM" id="SSF53697">
    <property type="entry name" value="SIS domain"/>
    <property type="match status" value="1"/>
</dbReference>
<evidence type="ECO:0000313" key="1">
    <source>
        <dbReference type="EMBL" id="STJ78789.1"/>
    </source>
</evidence>
<dbReference type="PANTHER" id="PTHR30514">
    <property type="entry name" value="GLUCOKINASE"/>
    <property type="match status" value="1"/>
</dbReference>
<dbReference type="Proteomes" id="UP000254785">
    <property type="component" value="Unassembled WGS sequence"/>
</dbReference>
<dbReference type="GO" id="GO:0097367">
    <property type="term" value="F:carbohydrate derivative binding"/>
    <property type="evidence" value="ECO:0007669"/>
    <property type="project" value="InterPro"/>
</dbReference>
<dbReference type="GO" id="GO:0003700">
    <property type="term" value="F:DNA-binding transcription factor activity"/>
    <property type="evidence" value="ECO:0007669"/>
    <property type="project" value="InterPro"/>
</dbReference>
<name>A0A376Y7W7_ECOLX</name>
<gene>
    <name evidence="1" type="ORF">NCTC9117_01335</name>
</gene>
<dbReference type="EMBL" id="UGDC01000003">
    <property type="protein sequence ID" value="STJ78789.1"/>
    <property type="molecule type" value="Genomic_DNA"/>
</dbReference>
<dbReference type="AlphaFoldDB" id="A0A376Y7W7"/>
<accession>A0A376Y7W7</accession>
<evidence type="ECO:0000313" key="2">
    <source>
        <dbReference type="Proteomes" id="UP000254785"/>
    </source>
</evidence>
<sequence length="77" mass="8314">MVSKTAASVGARQIVITDSQISPLATFSDLCFVVKEAQVDAFRSQSATLCLVQSLVVALAYRLGDKKHNNTQENSNQ</sequence>
<dbReference type="Gene3D" id="3.40.50.10490">
    <property type="entry name" value="Glucose-6-phosphate isomerase like protein, domain 1"/>
    <property type="match status" value="1"/>
</dbReference>
<organism evidence="1 2">
    <name type="scientific">Escherichia coli</name>
    <dbReference type="NCBI Taxonomy" id="562"/>
    <lineage>
        <taxon>Bacteria</taxon>
        <taxon>Pseudomonadati</taxon>
        <taxon>Pseudomonadota</taxon>
        <taxon>Gammaproteobacteria</taxon>
        <taxon>Enterobacterales</taxon>
        <taxon>Enterobacteriaceae</taxon>
        <taxon>Escherichia</taxon>
    </lineage>
</organism>
<dbReference type="GO" id="GO:1901135">
    <property type="term" value="P:carbohydrate derivative metabolic process"/>
    <property type="evidence" value="ECO:0007669"/>
    <property type="project" value="InterPro"/>
</dbReference>
<dbReference type="GO" id="GO:0003677">
    <property type="term" value="F:DNA binding"/>
    <property type="evidence" value="ECO:0007669"/>
    <property type="project" value="InterPro"/>
</dbReference>
<dbReference type="InterPro" id="IPR047640">
    <property type="entry name" value="RpiR-like"/>
</dbReference>
<dbReference type="InterPro" id="IPR046348">
    <property type="entry name" value="SIS_dom_sf"/>
</dbReference>
<proteinExistence type="predicted"/>
<dbReference type="PANTHER" id="PTHR30514:SF20">
    <property type="entry name" value="TRANSCRIPTIONAL REGULATOR"/>
    <property type="match status" value="1"/>
</dbReference>
<reference evidence="1 2" key="1">
    <citation type="submission" date="2018-06" db="EMBL/GenBank/DDBJ databases">
        <authorList>
            <consortium name="Pathogen Informatics"/>
            <person name="Doyle S."/>
        </authorList>
    </citation>
    <scope>NUCLEOTIDE SEQUENCE [LARGE SCALE GENOMIC DNA]</scope>
    <source>
        <strain evidence="1 2">NCTC9117</strain>
    </source>
</reference>
<protein>
    <submittedName>
        <fullName evidence="1">Putative transcriptional regulator</fullName>
    </submittedName>
</protein>